<evidence type="ECO:0000313" key="1">
    <source>
        <dbReference type="EMBL" id="VEU56294.1"/>
    </source>
</evidence>
<organism evidence="1">
    <name type="scientific">Metamycoplasma salivarium</name>
    <name type="common">Mycoplasma salivarium</name>
    <dbReference type="NCBI Taxonomy" id="2124"/>
    <lineage>
        <taxon>Bacteria</taxon>
        <taxon>Bacillati</taxon>
        <taxon>Mycoplasmatota</taxon>
        <taxon>Mycoplasmoidales</taxon>
        <taxon>Metamycoplasmataceae</taxon>
        <taxon>Metamycoplasma</taxon>
    </lineage>
</organism>
<reference evidence="1" key="1">
    <citation type="submission" date="2019-01" db="EMBL/GenBank/DDBJ databases">
        <authorList>
            <consortium name="Pathogen Informatics"/>
        </authorList>
    </citation>
    <scope>NUCLEOTIDE SEQUENCE [LARGE SCALE GENOMIC DNA]</scope>
    <source>
        <strain evidence="1">NCTC10113</strain>
    </source>
</reference>
<proteinExistence type="predicted"/>
<dbReference type="EMBL" id="LR214939">
    <property type="protein sequence ID" value="VEU56294.1"/>
    <property type="molecule type" value="Genomic_DNA"/>
</dbReference>
<keyword evidence="1" id="KW-0614">Plasmid</keyword>
<dbReference type="RefSeq" id="WP_024544116.1">
    <property type="nucleotide sequence ID" value="NZ_LR214938.2"/>
</dbReference>
<geneLocation type="plasmid" evidence="1">
    <name>2</name>
</geneLocation>
<dbReference type="AlphaFoldDB" id="A0A448ZYJ3"/>
<protein>
    <submittedName>
        <fullName evidence="1">Uncharacterized protein</fullName>
    </submittedName>
</protein>
<name>A0A448ZYJ3_METSV</name>
<accession>A0A448ZYJ3</accession>
<sequence>MHITKKKGYIVLIRKLDQFLIKNVGNFKNDDINARLKKYYATFDEKLGLWFKDKTLYIEIPEIVENIQEAIERCLQYGQQYIYDLRNQKFVSLKTYKSENDIE</sequence>
<gene>
    <name evidence="1" type="ORF">NCTC10113_01197</name>
</gene>